<feature type="transmembrane region" description="Helical" evidence="3">
    <location>
        <begin position="6"/>
        <end position="26"/>
    </location>
</feature>
<dbReference type="SMART" id="SM00028">
    <property type="entry name" value="TPR"/>
    <property type="match status" value="2"/>
</dbReference>
<keyword evidence="3" id="KW-1133">Transmembrane helix</keyword>
<reference evidence="4 5" key="1">
    <citation type="journal article" date="2017" name="Nature">
        <title>The Apostasia genome and the evolution of orchids.</title>
        <authorList>
            <person name="Zhang G.Q."/>
            <person name="Liu K.W."/>
            <person name="Li Z."/>
            <person name="Lohaus R."/>
            <person name="Hsiao Y.Y."/>
            <person name="Niu S.C."/>
            <person name="Wang J.Y."/>
            <person name="Lin Y.C."/>
            <person name="Xu Q."/>
            <person name="Chen L.J."/>
            <person name="Yoshida K."/>
            <person name="Fujiwara S."/>
            <person name="Wang Z.W."/>
            <person name="Zhang Y.Q."/>
            <person name="Mitsuda N."/>
            <person name="Wang M."/>
            <person name="Liu G.H."/>
            <person name="Pecoraro L."/>
            <person name="Huang H.X."/>
            <person name="Xiao X.J."/>
            <person name="Lin M."/>
            <person name="Wu X.Y."/>
            <person name="Wu W.L."/>
            <person name="Chen Y.Y."/>
            <person name="Chang S.B."/>
            <person name="Sakamoto S."/>
            <person name="Ohme-Takagi M."/>
            <person name="Yagi M."/>
            <person name="Zeng S.J."/>
            <person name="Shen C.Y."/>
            <person name="Yeh C.M."/>
            <person name="Luo Y.B."/>
            <person name="Tsai W.C."/>
            <person name="Van de Peer Y."/>
            <person name="Liu Z.J."/>
        </authorList>
    </citation>
    <scope>NUCLEOTIDE SEQUENCE [LARGE SCALE GENOMIC DNA]</scope>
    <source>
        <strain evidence="5">cv. Shenzhen</strain>
        <tissue evidence="4">Stem</tissue>
    </source>
</reference>
<keyword evidence="3" id="KW-0472">Membrane</keyword>
<protein>
    <submittedName>
        <fullName evidence="4">Uncharacterized protein</fullName>
    </submittedName>
</protein>
<evidence type="ECO:0000256" key="1">
    <source>
        <dbReference type="ARBA" id="ARBA00022737"/>
    </source>
</evidence>
<evidence type="ECO:0000313" key="4">
    <source>
        <dbReference type="EMBL" id="PKA46773.1"/>
    </source>
</evidence>
<evidence type="ECO:0000313" key="5">
    <source>
        <dbReference type="Proteomes" id="UP000236161"/>
    </source>
</evidence>
<organism evidence="4 5">
    <name type="scientific">Apostasia shenzhenica</name>
    <dbReference type="NCBI Taxonomy" id="1088818"/>
    <lineage>
        <taxon>Eukaryota</taxon>
        <taxon>Viridiplantae</taxon>
        <taxon>Streptophyta</taxon>
        <taxon>Embryophyta</taxon>
        <taxon>Tracheophyta</taxon>
        <taxon>Spermatophyta</taxon>
        <taxon>Magnoliopsida</taxon>
        <taxon>Liliopsida</taxon>
        <taxon>Asparagales</taxon>
        <taxon>Orchidaceae</taxon>
        <taxon>Apostasioideae</taxon>
        <taxon>Apostasia</taxon>
    </lineage>
</organism>
<dbReference type="EMBL" id="KZ453894">
    <property type="protein sequence ID" value="PKA46773.1"/>
    <property type="molecule type" value="Genomic_DNA"/>
</dbReference>
<accession>A0A2H9ZU13</accession>
<dbReference type="SUPFAM" id="SSF48452">
    <property type="entry name" value="TPR-like"/>
    <property type="match status" value="1"/>
</dbReference>
<sequence length="215" mass="23199">MGATEIILQILSFAFALGIFLALRSVPRHALSRLRHRRNSSNETHRHFVRGAQLLAQARASSSLKSLSLARSAAAEADLAINADPRDAAPLILKALALDLQGHRLAAIRTLDTALSPPADALLKRAEIHLALTSGGRRSLSRRLEHAVEDLEEAARLSPENAKALGLLGECYEKMGQAVRARATFEMALKADDSLTLAREGLERLADNLHAVPSS</sequence>
<name>A0A2H9ZU13_9ASPA</name>
<dbReference type="InterPro" id="IPR019734">
    <property type="entry name" value="TPR_rpt"/>
</dbReference>
<dbReference type="PANTHER" id="PTHR44858:SF1">
    <property type="entry name" value="UDP-N-ACETYLGLUCOSAMINE--PEPTIDE N-ACETYLGLUCOSAMINYLTRANSFERASE SPINDLY-RELATED"/>
    <property type="match status" value="1"/>
</dbReference>
<dbReference type="AlphaFoldDB" id="A0A2H9ZU13"/>
<keyword evidence="3" id="KW-0812">Transmembrane</keyword>
<dbReference type="STRING" id="1088818.A0A2H9ZU13"/>
<dbReference type="Pfam" id="PF14559">
    <property type="entry name" value="TPR_19"/>
    <property type="match status" value="1"/>
</dbReference>
<dbReference type="Proteomes" id="UP000236161">
    <property type="component" value="Unassembled WGS sequence"/>
</dbReference>
<dbReference type="OrthoDB" id="1870799at2759"/>
<keyword evidence="5" id="KW-1185">Reference proteome</keyword>
<gene>
    <name evidence="4" type="ORF">AXF42_Ash015667</name>
</gene>
<keyword evidence="2" id="KW-0802">TPR repeat</keyword>
<evidence type="ECO:0000256" key="2">
    <source>
        <dbReference type="ARBA" id="ARBA00022803"/>
    </source>
</evidence>
<evidence type="ECO:0000256" key="3">
    <source>
        <dbReference type="SAM" id="Phobius"/>
    </source>
</evidence>
<dbReference type="Gene3D" id="1.25.40.10">
    <property type="entry name" value="Tetratricopeptide repeat domain"/>
    <property type="match status" value="1"/>
</dbReference>
<dbReference type="PANTHER" id="PTHR44858">
    <property type="entry name" value="TETRATRICOPEPTIDE REPEAT PROTEIN 6"/>
    <property type="match status" value="1"/>
</dbReference>
<keyword evidence="1" id="KW-0677">Repeat</keyword>
<dbReference type="InterPro" id="IPR050498">
    <property type="entry name" value="Ycf3"/>
</dbReference>
<dbReference type="InterPro" id="IPR011990">
    <property type="entry name" value="TPR-like_helical_dom_sf"/>
</dbReference>
<proteinExistence type="predicted"/>